<sequence length="114" mass="13242">MHLVQCEEDLEKTSRALMRRDGERCEQIELFANKIRCLAATLRESKYLVIKRANELPARLLHASLRMIIAVDGIVNCRGPQREQFWHRRKERMRNAAKCVPELLKTGQATALID</sequence>
<evidence type="ECO:0000313" key="2">
    <source>
        <dbReference type="WBParaSite" id="ALUE_0000762901-mRNA-1"/>
    </source>
</evidence>
<evidence type="ECO:0000313" key="1">
    <source>
        <dbReference type="Proteomes" id="UP000036681"/>
    </source>
</evidence>
<accession>A0A0M3HWR5</accession>
<keyword evidence="1" id="KW-1185">Reference proteome</keyword>
<name>A0A0M3HWR5_ASCLU</name>
<dbReference type="Proteomes" id="UP000036681">
    <property type="component" value="Unplaced"/>
</dbReference>
<organism evidence="1 2">
    <name type="scientific">Ascaris lumbricoides</name>
    <name type="common">Giant roundworm</name>
    <dbReference type="NCBI Taxonomy" id="6252"/>
    <lineage>
        <taxon>Eukaryota</taxon>
        <taxon>Metazoa</taxon>
        <taxon>Ecdysozoa</taxon>
        <taxon>Nematoda</taxon>
        <taxon>Chromadorea</taxon>
        <taxon>Rhabditida</taxon>
        <taxon>Spirurina</taxon>
        <taxon>Ascaridomorpha</taxon>
        <taxon>Ascaridoidea</taxon>
        <taxon>Ascarididae</taxon>
        <taxon>Ascaris</taxon>
    </lineage>
</organism>
<dbReference type="WBParaSite" id="ALUE_0000762901-mRNA-1">
    <property type="protein sequence ID" value="ALUE_0000762901-mRNA-1"/>
    <property type="gene ID" value="ALUE_0000762901"/>
</dbReference>
<proteinExistence type="predicted"/>
<protein>
    <submittedName>
        <fullName evidence="2">Ras-GEF domain-containing protein</fullName>
    </submittedName>
</protein>
<dbReference type="AlphaFoldDB" id="A0A0M3HWR5"/>
<reference evidence="2" key="1">
    <citation type="submission" date="2017-02" db="UniProtKB">
        <authorList>
            <consortium name="WormBaseParasite"/>
        </authorList>
    </citation>
    <scope>IDENTIFICATION</scope>
</reference>